<gene>
    <name evidence="2" type="ordered locus">AMED_5811</name>
</gene>
<dbReference type="AlphaFoldDB" id="A0A0H3DBW9"/>
<dbReference type="KEGG" id="amd:AMED_5811"/>
<accession>A0A0H3DBW9</accession>
<evidence type="ECO:0000313" key="2">
    <source>
        <dbReference type="EMBL" id="ADJ47558.1"/>
    </source>
</evidence>
<dbReference type="HOGENOM" id="CLU_081588_0_0_11"/>
<dbReference type="CDD" id="cd09731">
    <property type="entry name" value="Cse2_I-E"/>
    <property type="match status" value="1"/>
</dbReference>
<reference evidence="2 3" key="1">
    <citation type="journal article" date="2010" name="Cell Res.">
        <title>Complete genome sequence of the rifamycin SV-producing Amycolatopsis mediterranei U32 revealed its genetic characteristics in phylogeny and metabolism.</title>
        <authorList>
            <person name="Zhao W."/>
            <person name="Zhong Y."/>
            <person name="Yuan H."/>
            <person name="Wang J."/>
            <person name="Zheng H."/>
            <person name="Wang Y."/>
            <person name="Cen X."/>
            <person name="Xu F."/>
            <person name="Bai J."/>
            <person name="Han X."/>
            <person name="Lu G."/>
            <person name="Zhu Y."/>
            <person name="Shao Z."/>
            <person name="Yan H."/>
            <person name="Li C."/>
            <person name="Peng N."/>
            <person name="Zhang Z."/>
            <person name="Zhang Y."/>
            <person name="Lin W."/>
            <person name="Fan Y."/>
            <person name="Qin Z."/>
            <person name="Hu Y."/>
            <person name="Zhu B."/>
            <person name="Wang S."/>
            <person name="Ding X."/>
            <person name="Zhao G.P."/>
        </authorList>
    </citation>
    <scope>NUCLEOTIDE SEQUENCE [LARGE SCALE GENOMIC DNA]</scope>
    <source>
        <strain evidence="3">U-32</strain>
    </source>
</reference>
<proteinExistence type="predicted"/>
<dbReference type="Gene3D" id="1.10.520.40">
    <property type="entry name" value="CRISPR-associated protein Cse2"/>
    <property type="match status" value="1"/>
</dbReference>
<dbReference type="OrthoDB" id="4808431at2"/>
<dbReference type="PATRIC" id="fig|749927.5.peg.6048"/>
<dbReference type="EMBL" id="CP002000">
    <property type="protein sequence ID" value="ADJ47558.1"/>
    <property type="molecule type" value="Genomic_DNA"/>
</dbReference>
<feature type="region of interest" description="Disordered" evidence="1">
    <location>
        <begin position="177"/>
        <end position="198"/>
    </location>
</feature>
<dbReference type="Proteomes" id="UP000000328">
    <property type="component" value="Chromosome"/>
</dbReference>
<dbReference type="RefSeq" id="WP_013227613.1">
    <property type="nucleotide sequence ID" value="NC_014318.1"/>
</dbReference>
<protein>
    <submittedName>
        <fullName evidence="2">CRISPR-associated protein CSE2</fullName>
    </submittedName>
</protein>
<dbReference type="NCBIfam" id="TIGR02548">
    <property type="entry name" value="casB_cse2"/>
    <property type="match status" value="1"/>
</dbReference>
<evidence type="ECO:0000313" key="3">
    <source>
        <dbReference type="Proteomes" id="UP000000328"/>
    </source>
</evidence>
<evidence type="ECO:0000256" key="1">
    <source>
        <dbReference type="SAM" id="MobiDB-lite"/>
    </source>
</evidence>
<dbReference type="Pfam" id="PF09485">
    <property type="entry name" value="CRISPR_Cse2"/>
    <property type="match status" value="1"/>
</dbReference>
<name>A0A0H3DBW9_AMYMU</name>
<dbReference type="GeneID" id="92873480"/>
<dbReference type="InterPro" id="IPR038287">
    <property type="entry name" value="Cse2_sf"/>
</dbReference>
<dbReference type="eggNOG" id="ENOG5033FVJ">
    <property type="taxonomic scope" value="Bacteria"/>
</dbReference>
<organism evidence="2 3">
    <name type="scientific">Amycolatopsis mediterranei (strain U-32)</name>
    <dbReference type="NCBI Taxonomy" id="749927"/>
    <lineage>
        <taxon>Bacteria</taxon>
        <taxon>Bacillati</taxon>
        <taxon>Actinomycetota</taxon>
        <taxon>Actinomycetes</taxon>
        <taxon>Pseudonocardiales</taxon>
        <taxon>Pseudonocardiaceae</taxon>
        <taxon>Amycolatopsis</taxon>
    </lineage>
</organism>
<sequence length="198" mass="22162">MSTPVAQRRDGFISALYALNAGLESSIPKRRSEARQVLARLRRSLVTARPEPAAYEVVFRHDPPESEQDAWILVAGLFALHPKASRRGDRSIGTAMQALQDKRGDSATRRFEQLLGRDRAGLPHHLRQIVRLLAAEGIPVNYAALLDDLVVLMGDKYSEDTAHRIRLRWARDFHRKRKTTTTDNGEPAPAPTTVENPA</sequence>
<dbReference type="InterPro" id="IPR013382">
    <property type="entry name" value="CRISPR-assoc_prot_Cse2"/>
</dbReference>